<protein>
    <submittedName>
        <fullName evidence="1">WGS project CBMG000000000 data, contig CS5907-c002627</fullName>
    </submittedName>
</protein>
<accession>A0A090MG04</accession>
<evidence type="ECO:0000313" key="1">
    <source>
        <dbReference type="EMBL" id="CEG03827.1"/>
    </source>
</evidence>
<dbReference type="AlphaFoldDB" id="A0A090MG04"/>
<gene>
    <name evidence="1" type="ORF">BN851_0118120</name>
</gene>
<organism evidence="1">
    <name type="scientific">Fusarium acuminatum CS5907</name>
    <dbReference type="NCBI Taxonomy" id="1318461"/>
    <lineage>
        <taxon>Eukaryota</taxon>
        <taxon>Fungi</taxon>
        <taxon>Dikarya</taxon>
        <taxon>Ascomycota</taxon>
        <taxon>Pezizomycotina</taxon>
        <taxon>Sordariomycetes</taxon>
        <taxon>Hypocreomycetidae</taxon>
        <taxon>Hypocreales</taxon>
        <taxon>Nectriaceae</taxon>
        <taxon>Fusarium</taxon>
        <taxon>Fusarium tricinctum species complex</taxon>
    </lineage>
</organism>
<proteinExistence type="predicted"/>
<sequence length="249" mass="28316">MAPPQEPNIEVIIARYRAAWPELRRLPLELSGNGPLASFIQPHAEEIKKGALAIIKDCLPELEDEGVDNEIDVQLVNHWRVGASATSVPTLIISAPWSKEKQAMWKKAVHDIAVWLHKLSIDLNFEHGQVHIEMIAPQLTKPVYIGMVRDDAYTSDSWDQVRALVHQRLENFQATKGHMTSMSLYRYGLLKQTDANPVTVYISVDYESDETQWLGIITDIERDIHNYGWTDVQVHMEHNIGWAGSSLFD</sequence>
<comment type="caution">
    <text evidence="1">The sequence shown here is derived from an EMBL/GenBank/DDBJ whole genome shotgun (WGS) entry which is preliminary data.</text>
</comment>
<dbReference type="EMBL" id="CBMG010002615">
    <property type="protein sequence ID" value="CEG03827.1"/>
    <property type="molecule type" value="Genomic_DNA"/>
</dbReference>
<name>A0A090MG04_9HYPO</name>
<reference evidence="1" key="1">
    <citation type="submission" date="2013-05" db="EMBL/GenBank/DDBJ databases">
        <title>Draft genome sequences of six wheat associated Fusarium spp. isolates.</title>
        <authorList>
            <person name="Moolhuijzen P.M."/>
            <person name="Manners J.M."/>
            <person name="Wilcox S."/>
            <person name="Bellgard M.I."/>
            <person name="Gardiner D.M."/>
        </authorList>
    </citation>
    <scope>NUCLEOTIDE SEQUENCE</scope>
    <source>
        <strain evidence="1">CS5907</strain>
    </source>
</reference>